<dbReference type="AlphaFoldDB" id="A0AAV1BXI2"/>
<feature type="transmembrane region" description="Helical" evidence="1">
    <location>
        <begin position="56"/>
        <end position="78"/>
    </location>
</feature>
<reference evidence="2" key="1">
    <citation type="submission" date="2023-03" db="EMBL/GenBank/DDBJ databases">
        <authorList>
            <person name="Julca I."/>
        </authorList>
    </citation>
    <scope>NUCLEOTIDE SEQUENCE</scope>
</reference>
<evidence type="ECO:0000313" key="2">
    <source>
        <dbReference type="EMBL" id="CAI9088049.1"/>
    </source>
</evidence>
<dbReference type="Proteomes" id="UP001161247">
    <property type="component" value="Chromosome 1"/>
</dbReference>
<name>A0AAV1BXI2_OLDCO</name>
<feature type="transmembrane region" description="Helical" evidence="1">
    <location>
        <begin position="152"/>
        <end position="174"/>
    </location>
</feature>
<accession>A0AAV1BXI2</accession>
<protein>
    <submittedName>
        <fullName evidence="2">OLC1v1022279C1</fullName>
    </submittedName>
</protein>
<dbReference type="EMBL" id="OX459118">
    <property type="protein sequence ID" value="CAI9088049.1"/>
    <property type="molecule type" value="Genomic_DNA"/>
</dbReference>
<sequence>MDIDDVPPHMMDLVMTYFCITLLAFIGTFILHPFLKFVELSHQVDLQQAELSSQGILLKIGACVLGMVMIMFIIHGVFRLLGMLGLLGWAPNFNTWMDGTISGRVAKEVLVESFYFISYNTIMCFIPHFGVQSFTTSDWHFEDSKELMMVNLVSVFFLVFLAVMSDGIGLAFQIDYARFREKMLELALHIAALHFGTDFLPWFGILTLCWFLHAVRIGGQTWLLLELEEFRRRRAAAAARRGGGGGGAPPHDDGNDVNMMMRHAGLRIRG</sequence>
<organism evidence="2 3">
    <name type="scientific">Oldenlandia corymbosa var. corymbosa</name>
    <dbReference type="NCBI Taxonomy" id="529605"/>
    <lineage>
        <taxon>Eukaryota</taxon>
        <taxon>Viridiplantae</taxon>
        <taxon>Streptophyta</taxon>
        <taxon>Embryophyta</taxon>
        <taxon>Tracheophyta</taxon>
        <taxon>Spermatophyta</taxon>
        <taxon>Magnoliopsida</taxon>
        <taxon>eudicotyledons</taxon>
        <taxon>Gunneridae</taxon>
        <taxon>Pentapetalae</taxon>
        <taxon>asterids</taxon>
        <taxon>lamiids</taxon>
        <taxon>Gentianales</taxon>
        <taxon>Rubiaceae</taxon>
        <taxon>Rubioideae</taxon>
        <taxon>Spermacoceae</taxon>
        <taxon>Hedyotis-Oldenlandia complex</taxon>
        <taxon>Oldenlandia</taxon>
    </lineage>
</organism>
<proteinExistence type="predicted"/>
<evidence type="ECO:0000313" key="3">
    <source>
        <dbReference type="Proteomes" id="UP001161247"/>
    </source>
</evidence>
<keyword evidence="1" id="KW-0472">Membrane</keyword>
<feature type="transmembrane region" description="Helical" evidence="1">
    <location>
        <begin position="14"/>
        <end position="35"/>
    </location>
</feature>
<evidence type="ECO:0000256" key="1">
    <source>
        <dbReference type="SAM" id="Phobius"/>
    </source>
</evidence>
<keyword evidence="1" id="KW-1133">Transmembrane helix</keyword>
<feature type="transmembrane region" description="Helical" evidence="1">
    <location>
        <begin position="113"/>
        <end position="131"/>
    </location>
</feature>
<gene>
    <name evidence="2" type="ORF">OLC1_LOCUS714</name>
</gene>
<keyword evidence="1" id="KW-0812">Transmembrane</keyword>
<keyword evidence="3" id="KW-1185">Reference proteome</keyword>